<dbReference type="EMBL" id="JMIR01000008">
    <property type="protein sequence ID" value="KEO83862.1"/>
    <property type="molecule type" value="Genomic_DNA"/>
</dbReference>
<dbReference type="NCBIfam" id="NF041644">
    <property type="entry name" value="CBO0543_fam"/>
    <property type="match status" value="1"/>
</dbReference>
<organism evidence="2 3">
    <name type="scientific">Tumebacillus flagellatus</name>
    <dbReference type="NCBI Taxonomy" id="1157490"/>
    <lineage>
        <taxon>Bacteria</taxon>
        <taxon>Bacillati</taxon>
        <taxon>Bacillota</taxon>
        <taxon>Bacilli</taxon>
        <taxon>Bacillales</taxon>
        <taxon>Alicyclobacillaceae</taxon>
        <taxon>Tumebacillus</taxon>
    </lineage>
</organism>
<protein>
    <submittedName>
        <fullName evidence="2">Uncharacterized protein</fullName>
    </submittedName>
</protein>
<dbReference type="Proteomes" id="UP000027931">
    <property type="component" value="Unassembled WGS sequence"/>
</dbReference>
<dbReference type="eggNOG" id="ENOG5032VN2">
    <property type="taxonomic scope" value="Bacteria"/>
</dbReference>
<evidence type="ECO:0000256" key="1">
    <source>
        <dbReference type="SAM" id="Phobius"/>
    </source>
</evidence>
<keyword evidence="1" id="KW-1133">Transmembrane helix</keyword>
<keyword evidence="3" id="KW-1185">Reference proteome</keyword>
<evidence type="ECO:0000313" key="2">
    <source>
        <dbReference type="EMBL" id="KEO83862.1"/>
    </source>
</evidence>
<evidence type="ECO:0000313" key="3">
    <source>
        <dbReference type="Proteomes" id="UP000027931"/>
    </source>
</evidence>
<sequence>MYTAQYPTFSQVQEIRKQLRDAEYSHWLHHDLFSFNFWLLLVVAFAPWWLWFRLRDRSRSFELLYFGLLLGMISTFLDALGTNLLLWGYKDQIFGVPPPLFPADVTLMSVPFMLIYEKLPAWKNFTIAVVLLSALYAFVREQLLECLGIYELTHWKHIYSFPIYIALPCFVRWMTVRLRSGTAR</sequence>
<dbReference type="InterPro" id="IPR048147">
    <property type="entry name" value="CBO0543-like"/>
</dbReference>
<accession>A0A074MDC7</accession>
<keyword evidence="1" id="KW-0472">Membrane</keyword>
<gene>
    <name evidence="2" type="ORF">EL26_08065</name>
</gene>
<feature type="transmembrane region" description="Helical" evidence="1">
    <location>
        <begin position="121"/>
        <end position="138"/>
    </location>
</feature>
<dbReference type="RefSeq" id="WP_038086302.1">
    <property type="nucleotide sequence ID" value="NZ_JMIR01000008.1"/>
</dbReference>
<feature type="transmembrane region" description="Helical" evidence="1">
    <location>
        <begin position="158"/>
        <end position="175"/>
    </location>
</feature>
<feature type="transmembrane region" description="Helical" evidence="1">
    <location>
        <begin position="32"/>
        <end position="51"/>
    </location>
</feature>
<comment type="caution">
    <text evidence="2">The sequence shown here is derived from an EMBL/GenBank/DDBJ whole genome shotgun (WGS) entry which is preliminary data.</text>
</comment>
<dbReference type="AlphaFoldDB" id="A0A074MDC7"/>
<keyword evidence="1" id="KW-0812">Transmembrane</keyword>
<proteinExistence type="predicted"/>
<dbReference type="OrthoDB" id="1679483at2"/>
<name>A0A074MDC7_9BACL</name>
<feature type="transmembrane region" description="Helical" evidence="1">
    <location>
        <begin position="63"/>
        <end position="87"/>
    </location>
</feature>
<reference evidence="2 3" key="1">
    <citation type="journal article" date="2013" name="Int. J. Syst. Evol. Microbiol.">
        <title>Tumebacillus flagellatus sp. nov., an alpha-amylase/pullulanase-producing bacterium isolated from cassava wastewater.</title>
        <authorList>
            <person name="Wang Q."/>
            <person name="Xie N."/>
            <person name="Qin Y."/>
            <person name="Shen N."/>
            <person name="Zhu J."/>
            <person name="Mi H."/>
            <person name="Huang R."/>
        </authorList>
    </citation>
    <scope>NUCLEOTIDE SEQUENCE [LARGE SCALE GENOMIC DNA]</scope>
    <source>
        <strain evidence="2 3">GST4</strain>
    </source>
</reference>
<feature type="transmembrane region" description="Helical" evidence="1">
    <location>
        <begin position="99"/>
        <end position="116"/>
    </location>
</feature>